<organism evidence="1 2">
    <name type="scientific">Paenibacillus alvei</name>
    <name type="common">Bacillus alvei</name>
    <dbReference type="NCBI Taxonomy" id="44250"/>
    <lineage>
        <taxon>Bacteria</taxon>
        <taxon>Bacillati</taxon>
        <taxon>Bacillota</taxon>
        <taxon>Bacilli</taxon>
        <taxon>Bacillales</taxon>
        <taxon>Paenibacillaceae</taxon>
        <taxon>Paenibacillus</taxon>
    </lineage>
</organism>
<evidence type="ECO:0000313" key="2">
    <source>
        <dbReference type="Proteomes" id="UP000304148"/>
    </source>
</evidence>
<dbReference type="PANTHER" id="PTHR37835">
    <property type="entry name" value="ALPHA-CLOSTRIPAIN"/>
    <property type="match status" value="1"/>
</dbReference>
<sequence>MPNCIICRHPNMKRRNYRVNVSNILFALQTNLYRIMKADYAILIYMVGSDLETKYQMASSDIKEMMEAGSTRRVPVVLQTGGAKAWGLECIPADRNCRWLVRRQRLQLLQDAGNDNMDNPDTLSDFLTWSIRRYPARNYVLILWGHGLGPIDGFGGDEHYGNHKMKLAGLQAALHCACQATNTSFQVIGFDACSMAGLEIAYALRPYAEYLVASVDYTNHNGWDYRSILQSLQQKPTLGGQKLGEIIVNSYRLHSRENGEMEDLQMSVIRLDRIERVVQAVEAWGRRLLDAARDPRLLELMEDGRKNAEDYAEEADMADLADTARQMAGKLGCRQEADLILKEVEDAVVYNMKTPEHPKAKGLSIYFPRQDKERFVEKAELYRQNDFPSVYQQFVEKYSYMMEEDYNYIKQE</sequence>
<evidence type="ECO:0008006" key="3">
    <source>
        <dbReference type="Google" id="ProtNLM"/>
    </source>
</evidence>
<proteinExistence type="predicted"/>
<accession>A0A383R702</accession>
<dbReference type="AlphaFoldDB" id="A0A383R702"/>
<dbReference type="Gene3D" id="3.40.50.11970">
    <property type="match status" value="1"/>
</dbReference>
<dbReference type="EMBL" id="LS992241">
    <property type="protein sequence ID" value="SYX82421.1"/>
    <property type="molecule type" value="Genomic_DNA"/>
</dbReference>
<gene>
    <name evidence="1" type="ORF">PBLR_10843</name>
</gene>
<evidence type="ECO:0000313" key="1">
    <source>
        <dbReference type="EMBL" id="SYX82421.1"/>
    </source>
</evidence>
<dbReference type="InterPro" id="IPR005077">
    <property type="entry name" value="Peptidase_C11"/>
</dbReference>
<dbReference type="Proteomes" id="UP000304148">
    <property type="component" value="Chromosome"/>
</dbReference>
<reference evidence="2" key="1">
    <citation type="submission" date="2018-08" db="EMBL/GenBank/DDBJ databases">
        <authorList>
            <person name="Chevrot R."/>
        </authorList>
    </citation>
    <scope>NUCLEOTIDE SEQUENCE [LARGE SCALE GENOMIC DNA]</scope>
</reference>
<dbReference type="PANTHER" id="PTHR37835:SF1">
    <property type="entry name" value="ALPHA-CLOSTRIPAIN"/>
    <property type="match status" value="1"/>
</dbReference>
<protein>
    <recommendedName>
        <fullName evidence="3">Clostripain</fullName>
    </recommendedName>
</protein>
<dbReference type="Pfam" id="PF03415">
    <property type="entry name" value="Peptidase_C11"/>
    <property type="match status" value="1"/>
</dbReference>
<name>A0A383R702_PAEAL</name>